<protein>
    <recommendedName>
        <fullName evidence="6">Mitochondrial distribution and morphology protein 10</fullName>
    </recommendedName>
    <alternativeName>
        <fullName evidence="6">Mitochondrial inheritance component MDM10</fullName>
    </alternativeName>
</protein>
<comment type="caution">
    <text evidence="8">The sequence shown here is derived from an EMBL/GenBank/DDBJ whole genome shotgun (WGS) entry which is preliminary data.</text>
</comment>
<evidence type="ECO:0000313" key="8">
    <source>
        <dbReference type="EMBL" id="KAK0992116.1"/>
    </source>
</evidence>
<evidence type="ECO:0000256" key="4">
    <source>
        <dbReference type="ARBA" id="ARBA00023128"/>
    </source>
</evidence>
<evidence type="ECO:0000256" key="6">
    <source>
        <dbReference type="HAMAP-Rule" id="MF_03102"/>
    </source>
</evidence>
<evidence type="ECO:0000256" key="2">
    <source>
        <dbReference type="ARBA" id="ARBA00022692"/>
    </source>
</evidence>
<evidence type="ECO:0000256" key="7">
    <source>
        <dbReference type="SAM" id="MobiDB-lite"/>
    </source>
</evidence>
<keyword evidence="3 6" id="KW-1000">Mitochondrion outer membrane</keyword>
<dbReference type="InterPro" id="IPR023614">
    <property type="entry name" value="Porin_dom_sf"/>
</dbReference>
<feature type="compositionally biased region" description="Basic and acidic residues" evidence="7">
    <location>
        <begin position="897"/>
        <end position="911"/>
    </location>
</feature>
<dbReference type="GO" id="GO:1990456">
    <property type="term" value="P:mitochondrion-endoplasmic reticulum membrane tethering"/>
    <property type="evidence" value="ECO:0007669"/>
    <property type="project" value="UniProtKB-UniRule"/>
</dbReference>
<keyword evidence="5 6" id="KW-0472">Membrane</keyword>
<dbReference type="Pfam" id="PF12519">
    <property type="entry name" value="MDM10"/>
    <property type="match status" value="2"/>
</dbReference>
<comment type="subcellular location">
    <subcellularLocation>
        <location evidence="6">Mitochondrion outer membrane</location>
        <topology evidence="6">Multi-pass membrane protein</topology>
    </subcellularLocation>
    <text evidence="6">The ERMES/MDM complex localizes to a few discrete foci (around 10 per single cell), that represent mitochondria-endoplasmic reticulum junctions. These foci are often found next to mtDNA nucleoids.</text>
</comment>
<dbReference type="GO" id="GO:0070096">
    <property type="term" value="P:mitochondrial outer membrane translocase complex assembly"/>
    <property type="evidence" value="ECO:0007669"/>
    <property type="project" value="UniProtKB-UniRule"/>
</dbReference>
<feature type="compositionally biased region" description="Polar residues" evidence="7">
    <location>
        <begin position="614"/>
        <end position="632"/>
    </location>
</feature>
<dbReference type="Gene3D" id="2.40.160.10">
    <property type="entry name" value="Porin"/>
    <property type="match status" value="1"/>
</dbReference>
<evidence type="ECO:0000256" key="3">
    <source>
        <dbReference type="ARBA" id="ARBA00022787"/>
    </source>
</evidence>
<dbReference type="EMBL" id="JAUJLE010000064">
    <property type="protein sequence ID" value="KAK0992116.1"/>
    <property type="molecule type" value="Genomic_DNA"/>
</dbReference>
<keyword evidence="4 6" id="KW-0496">Mitochondrion</keyword>
<proteinExistence type="inferred from homology"/>
<keyword evidence="1 6" id="KW-1134">Transmembrane beta strand</keyword>
<feature type="region of interest" description="Disordered" evidence="7">
    <location>
        <begin position="683"/>
        <end position="737"/>
    </location>
</feature>
<dbReference type="PANTHER" id="PTHR28035">
    <property type="entry name" value="MITOCHONDRIAL DISTRIBUTION AND MORPHOLOGY PROTEIN 10"/>
    <property type="match status" value="1"/>
</dbReference>
<comment type="similarity">
    <text evidence="6">Belongs to the MDM10 family.</text>
</comment>
<comment type="domain">
    <text evidence="6">Lacks alpha-helical transmembrane segments, suggesting that it resides in the membrane via beta-sheet conformations similar to those predicted for other outer membrane proteins and porin.</text>
</comment>
<dbReference type="GO" id="GO:0032865">
    <property type="term" value="C:ERMES complex"/>
    <property type="evidence" value="ECO:0007669"/>
    <property type="project" value="UniProtKB-UniRule"/>
</dbReference>
<evidence type="ECO:0000313" key="9">
    <source>
        <dbReference type="Proteomes" id="UP001175353"/>
    </source>
</evidence>
<evidence type="ECO:0000256" key="1">
    <source>
        <dbReference type="ARBA" id="ARBA00022452"/>
    </source>
</evidence>
<comment type="function">
    <text evidence="6">Component of the ERMES/MDM complex, which serves as a molecular tether to connect the endoplasmic reticulum and mitochondria. Components of this complex are involved in the control of mitochondrial shape and protein biogenesis and may function in phospholipid exchange. MDM10 is involved in the late assembly steps of the general translocase of the mitochondrial outer membrane (TOM complex). Functions in the TOM40-specific route of the assembly of outer membrane beta-barrel proteins, including the association of TOM40 with the receptor TOM22 and small TOM proteins. Can associate with the SAM(core) complex as well as the MDM12-MMM1 complex, both involved in late steps of the major beta-barrel assembly pathway, that is responsible for biogenesis of all outer membrane beta-barrel proteins. May act as a switch that shuttles between both complexes and channels precursor proteins into the TOM40-specific pathway. Plays a role in mitochondrial morphology and in the inheritance of mitochondria.</text>
</comment>
<keyword evidence="9" id="KW-1185">Reference proteome</keyword>
<evidence type="ECO:0000256" key="5">
    <source>
        <dbReference type="ARBA" id="ARBA00023136"/>
    </source>
</evidence>
<keyword evidence="2 6" id="KW-0812">Transmembrane</keyword>
<dbReference type="AlphaFoldDB" id="A0AAN6KMZ3"/>
<dbReference type="PANTHER" id="PTHR28035:SF1">
    <property type="entry name" value="MITOCHONDRIAL DISTRIBUTION AND MORPHOLOGY PROTEIN 10"/>
    <property type="match status" value="1"/>
</dbReference>
<reference evidence="8" key="1">
    <citation type="submission" date="2023-06" db="EMBL/GenBank/DDBJ databases">
        <title>Black Yeasts Isolated from many extreme environments.</title>
        <authorList>
            <person name="Coleine C."/>
            <person name="Stajich J.E."/>
            <person name="Selbmann L."/>
        </authorList>
    </citation>
    <scope>NUCLEOTIDE SEQUENCE</scope>
    <source>
        <strain evidence="8">CCFEE 5200</strain>
    </source>
</reference>
<feature type="region of interest" description="Disordered" evidence="7">
    <location>
        <begin position="614"/>
        <end position="654"/>
    </location>
</feature>
<feature type="region of interest" description="Disordered" evidence="7">
    <location>
        <begin position="848"/>
        <end position="917"/>
    </location>
</feature>
<accession>A0AAN6KMZ3</accession>
<gene>
    <name evidence="8" type="primary">MDM10_1</name>
    <name evidence="6" type="synonym">MDM10</name>
    <name evidence="8" type="ORF">LTR91_008368</name>
</gene>
<dbReference type="InterPro" id="IPR027539">
    <property type="entry name" value="Mdm10"/>
</dbReference>
<dbReference type="HAMAP" id="MF_03102">
    <property type="entry name" value="Mdm10"/>
    <property type="match status" value="1"/>
</dbReference>
<dbReference type="GO" id="GO:0015914">
    <property type="term" value="P:phospholipid transport"/>
    <property type="evidence" value="ECO:0007669"/>
    <property type="project" value="TreeGrafter"/>
</dbReference>
<dbReference type="GO" id="GO:0051654">
    <property type="term" value="P:establishment of mitochondrion localization"/>
    <property type="evidence" value="ECO:0007669"/>
    <property type="project" value="TreeGrafter"/>
</dbReference>
<comment type="subunit">
    <text evidence="6">Component of the ER-mitochondria encounter structure (ERMES) or MDM complex, composed of MMM1, MDM10, MDM12 and MDM34. Associates with the mitochondrial outer membrane sorting assembly machinery SAM(core) complex.</text>
</comment>
<dbReference type="Proteomes" id="UP001175353">
    <property type="component" value="Unassembled WGS sequence"/>
</dbReference>
<organism evidence="8 9">
    <name type="scientific">Friedmanniomyces endolithicus</name>
    <dbReference type="NCBI Taxonomy" id="329885"/>
    <lineage>
        <taxon>Eukaryota</taxon>
        <taxon>Fungi</taxon>
        <taxon>Dikarya</taxon>
        <taxon>Ascomycota</taxon>
        <taxon>Pezizomycotina</taxon>
        <taxon>Dothideomycetes</taxon>
        <taxon>Dothideomycetidae</taxon>
        <taxon>Mycosphaerellales</taxon>
        <taxon>Teratosphaeriaceae</taxon>
        <taxon>Friedmanniomyces</taxon>
    </lineage>
</organism>
<dbReference type="GO" id="GO:0001401">
    <property type="term" value="C:SAM complex"/>
    <property type="evidence" value="ECO:0007669"/>
    <property type="project" value="TreeGrafter"/>
</dbReference>
<dbReference type="GO" id="GO:0045040">
    <property type="term" value="P:protein insertion into mitochondrial outer membrane"/>
    <property type="evidence" value="ECO:0007669"/>
    <property type="project" value="UniProtKB-UniRule"/>
</dbReference>
<sequence length="917" mass="99536">MLEFMDYVQAAFHAQSRWNRDNSYASLTTTAHHLLDFPIPQGIRLHLASLSSSNFASSYTLGNQGVVDGSLSFLYTSLGLRIPSRSSTVHLGNLVQGYRQLTALQQPVVSRPSGPVRDVKEVERKNALLYGRLYLPTSTLEALYLRRISPARLLRIACVSDSALPNGGSILAVLQNDFGKYSTEYLYSTDSALLGMRGLYNFGYDPRFPDLYASGRSPSHPWDHQGGRLSAGAEAYFSPLNKSGGISTGLRFTTLPIHTGFPYTMTLTLNPLMGNLSSTYTVKAGPNLAFCSRFDFNVYSYESDVKIGMELWSRQQPSADVAWATTLLRPDWKRAEPDANGVLKATVDNHGKVGLLWECRVKELLVSLGAGFDLQKRQRMLVNVGVEAPRHVFANAERGICEPAFMRLGGYEVRVAGGPFMVNMPHPPTGKHDTGTSGNTHVSHAVKPVKPLARCPVVVMNPESSVMRLDDRRSIVRGMSRSSTATEVEQRNKKSGLSTALHFACQGAPNTDSIITIEMACEVASSPFSEHTLDDSWMKTTESGHSFDALMEFNATFGGNNSHSTIDPQMLSNPPSPANSFTSDFNLSGLEPTHHGLEIYPLDFASIPGPYYSIEQQQQHPGSPSLPTSNSVRHPFRRSVSEPPGGLPLHQQHHAQHFGQPMTFNRNGHFIGNIQSPQLQRLKSLPKAKPARSQPYRTKTNGQQQQQQQRYQLRRSQTQPMHQHAAPTSTPTMMAPPSSHPYPAAFAPRMSPGGHMGGQPVFEPLPSVPEQRSCISSRVCTPTPEDVFGGSPQQHQIIDPMLTAPPTPGGRGGAGVDSEVTVAMSVDQLKELITEAVQKAVMGMGPINGGAGPATEGTGSVEGAEAAVSSIEGDQASGGWPAAEQMEGGDGGLAANEEEHPTPRDSKHDELDGLFVV</sequence>
<feature type="compositionally biased region" description="Low complexity" evidence="7">
    <location>
        <begin position="703"/>
        <end position="737"/>
    </location>
</feature>
<name>A0AAN6KMZ3_9PEZI</name>